<dbReference type="CDD" id="cd02042">
    <property type="entry name" value="ParAB_family"/>
    <property type="match status" value="1"/>
</dbReference>
<dbReference type="PANTHER" id="PTHR13696:SF96">
    <property type="entry name" value="COBQ_COBB_MIND_PARA NUCLEOTIDE BINDING DOMAIN-CONTAINING PROTEIN"/>
    <property type="match status" value="1"/>
</dbReference>
<proteinExistence type="predicted"/>
<reference evidence="2" key="1">
    <citation type="submission" date="2021-05" db="EMBL/GenBank/DDBJ databases">
        <authorList>
            <person name="Pietrasiak N."/>
            <person name="Ward R."/>
            <person name="Stajich J.E."/>
            <person name="Kurbessoian T."/>
        </authorList>
    </citation>
    <scope>NUCLEOTIDE SEQUENCE</scope>
    <source>
        <strain evidence="2">CPER-KK1</strain>
    </source>
</reference>
<dbReference type="Pfam" id="PF01656">
    <property type="entry name" value="CbiA"/>
    <property type="match status" value="1"/>
</dbReference>
<dbReference type="InterPro" id="IPR050678">
    <property type="entry name" value="DNA_Partitioning_ATPase"/>
</dbReference>
<reference evidence="2" key="2">
    <citation type="journal article" date="2022" name="Microbiol. Resour. Announc.">
        <title>Metagenome Sequencing to Explore Phylogenomics of Terrestrial Cyanobacteria.</title>
        <authorList>
            <person name="Ward R.D."/>
            <person name="Stajich J.E."/>
            <person name="Johansen J.R."/>
            <person name="Huntemann M."/>
            <person name="Clum A."/>
            <person name="Foster B."/>
            <person name="Foster B."/>
            <person name="Roux S."/>
            <person name="Palaniappan K."/>
            <person name="Varghese N."/>
            <person name="Mukherjee S."/>
            <person name="Reddy T.B.K."/>
            <person name="Daum C."/>
            <person name="Copeland A."/>
            <person name="Chen I.A."/>
            <person name="Ivanova N.N."/>
            <person name="Kyrpides N.C."/>
            <person name="Shapiro N."/>
            <person name="Eloe-Fadrosh E.A."/>
            <person name="Pietrasiak N."/>
        </authorList>
    </citation>
    <scope>NUCLEOTIDE SEQUENCE</scope>
    <source>
        <strain evidence="2">CPER-KK1</strain>
    </source>
</reference>
<dbReference type="Gene3D" id="3.40.50.300">
    <property type="entry name" value="P-loop containing nucleotide triphosphate hydrolases"/>
    <property type="match status" value="1"/>
</dbReference>
<dbReference type="EMBL" id="JAHHIF010000062">
    <property type="protein sequence ID" value="MBW4548440.1"/>
    <property type="molecule type" value="Genomic_DNA"/>
</dbReference>
<dbReference type="InterPro" id="IPR027417">
    <property type="entry name" value="P-loop_NTPase"/>
</dbReference>
<evidence type="ECO:0000313" key="3">
    <source>
        <dbReference type="Proteomes" id="UP000753908"/>
    </source>
</evidence>
<dbReference type="PANTHER" id="PTHR13696">
    <property type="entry name" value="P-LOOP CONTAINING NUCLEOSIDE TRIPHOSPHATE HYDROLASE"/>
    <property type="match status" value="1"/>
</dbReference>
<dbReference type="Proteomes" id="UP000753908">
    <property type="component" value="Unassembled WGS sequence"/>
</dbReference>
<protein>
    <submittedName>
        <fullName evidence="2">ParA family protein</fullName>
    </submittedName>
</protein>
<evidence type="ECO:0000259" key="1">
    <source>
        <dbReference type="Pfam" id="PF01656"/>
    </source>
</evidence>
<comment type="caution">
    <text evidence="2">The sequence shown here is derived from an EMBL/GenBank/DDBJ whole genome shotgun (WGS) entry which is preliminary data.</text>
</comment>
<name>A0A951PQP1_9CYAN</name>
<feature type="domain" description="CobQ/CobB/MinD/ParA nucleotide binding" evidence="1">
    <location>
        <begin position="3"/>
        <end position="171"/>
    </location>
</feature>
<dbReference type="InterPro" id="IPR002586">
    <property type="entry name" value="CobQ/CobB/MinD/ParA_Nub-bd_dom"/>
</dbReference>
<dbReference type="SUPFAM" id="SSF52540">
    <property type="entry name" value="P-loop containing nucleoside triphosphate hydrolases"/>
    <property type="match status" value="1"/>
</dbReference>
<dbReference type="PIRSF" id="PIRSF009320">
    <property type="entry name" value="Nuc_binding_HP_1000"/>
    <property type="match status" value="1"/>
</dbReference>
<accession>A0A951PQP1</accession>
<dbReference type="AlphaFoldDB" id="A0A951PQP1"/>
<gene>
    <name evidence="2" type="ORF">KME25_28980</name>
</gene>
<evidence type="ECO:0000313" key="2">
    <source>
        <dbReference type="EMBL" id="MBW4548440.1"/>
    </source>
</evidence>
<organism evidence="2 3">
    <name type="scientific">Symplocastrum torsivum CPER-KK1</name>
    <dbReference type="NCBI Taxonomy" id="450513"/>
    <lineage>
        <taxon>Bacteria</taxon>
        <taxon>Bacillati</taxon>
        <taxon>Cyanobacteriota</taxon>
        <taxon>Cyanophyceae</taxon>
        <taxon>Oscillatoriophycideae</taxon>
        <taxon>Oscillatoriales</taxon>
        <taxon>Microcoleaceae</taxon>
        <taxon>Symplocastrum</taxon>
    </lineage>
</organism>
<sequence>MIITVASFKGGVAKTTSAVHLAAYLKAQGSVILIDGDPNRSATGWAKRGRLPFEVVDERQAPYHLVNHKPDHIVIDTQARPSEEDLQNLVRGDLLILPTTPDALALDALFQTVLVLKKLDATKFRILLSIVPPKPRKTGERAKEALESQGLPLFKHWIRRFACYETAALEGCPVYEVKDRNAGIAWKDYQQVCKELL</sequence>